<dbReference type="AlphaFoldDB" id="A0A835RAH2"/>
<name>A0A835RAH2_VANPL</name>
<keyword evidence="5" id="KW-1185">Reference proteome</keyword>
<accession>A0A835RAH2</accession>
<sequence length="189" mass="19979">MSTKFGCIIIVLAVLSSSSPAVDGFVRMPSSTEASKTAGDAGRAAESWADWAREKVFEGIGRQHDNAKMAAEHAKAMAGSIVTDAKEKAFEAADYGSEKAGKARDATAHATSEAKEAAKEKVEDAESVLRSREEDALKAYGDAKRKVGDTYESAKESMASAAKREYEVAKEKASEAAGNLGASLRPEEL</sequence>
<comment type="similarity">
    <text evidence="1">Belongs to the LEA type 4 family.</text>
</comment>
<dbReference type="Proteomes" id="UP000636800">
    <property type="component" value="Unassembled WGS sequence"/>
</dbReference>
<comment type="caution">
    <text evidence="4">The sequence shown here is derived from an EMBL/GenBank/DDBJ whole genome shotgun (WGS) entry which is preliminary data.</text>
</comment>
<feature type="chain" id="PRO_5032583069" description="Late embryogenesis abundant protein" evidence="3">
    <location>
        <begin position="25"/>
        <end position="189"/>
    </location>
</feature>
<gene>
    <name evidence="4" type="ORF">HPP92_009675</name>
</gene>
<dbReference type="EMBL" id="JADCNL010000004">
    <property type="protein sequence ID" value="KAG0485596.1"/>
    <property type="molecule type" value="Genomic_DNA"/>
</dbReference>
<dbReference type="PANTHER" id="PTHR47372:SF33">
    <property type="entry name" value="LATE EMBRYOGENESIS ABUNDANT (LEA) PROTEIN-RELATED"/>
    <property type="match status" value="1"/>
</dbReference>
<feature type="signal peptide" evidence="3">
    <location>
        <begin position="1"/>
        <end position="24"/>
    </location>
</feature>
<evidence type="ECO:0000256" key="3">
    <source>
        <dbReference type="SAM" id="SignalP"/>
    </source>
</evidence>
<evidence type="ECO:0000313" key="4">
    <source>
        <dbReference type="EMBL" id="KAG0485596.1"/>
    </source>
</evidence>
<evidence type="ECO:0008006" key="6">
    <source>
        <dbReference type="Google" id="ProtNLM"/>
    </source>
</evidence>
<dbReference type="PANTHER" id="PTHR47372">
    <property type="entry name" value="DAUER UP-REGULATED-RELATED"/>
    <property type="match status" value="1"/>
</dbReference>
<proteinExistence type="inferred from homology"/>
<reference evidence="4 5" key="1">
    <citation type="journal article" date="2020" name="Nat. Food">
        <title>A phased Vanilla planifolia genome enables genetic improvement of flavour and production.</title>
        <authorList>
            <person name="Hasing T."/>
            <person name="Tang H."/>
            <person name="Brym M."/>
            <person name="Khazi F."/>
            <person name="Huang T."/>
            <person name="Chambers A.H."/>
        </authorList>
    </citation>
    <scope>NUCLEOTIDE SEQUENCE [LARGE SCALE GENOMIC DNA]</scope>
    <source>
        <tissue evidence="4">Leaf</tissue>
    </source>
</reference>
<feature type="compositionally biased region" description="Basic and acidic residues" evidence="2">
    <location>
        <begin position="162"/>
        <end position="174"/>
    </location>
</feature>
<feature type="region of interest" description="Disordered" evidence="2">
    <location>
        <begin position="94"/>
        <end position="189"/>
    </location>
</feature>
<evidence type="ECO:0000256" key="2">
    <source>
        <dbReference type="SAM" id="MobiDB-lite"/>
    </source>
</evidence>
<dbReference type="OrthoDB" id="10646041at2759"/>
<protein>
    <recommendedName>
        <fullName evidence="6">Late embryogenesis abundant protein</fullName>
    </recommendedName>
</protein>
<keyword evidence="3" id="KW-0732">Signal</keyword>
<evidence type="ECO:0000313" key="5">
    <source>
        <dbReference type="Proteomes" id="UP000636800"/>
    </source>
</evidence>
<feature type="compositionally biased region" description="Basic and acidic residues" evidence="2">
    <location>
        <begin position="94"/>
        <end position="155"/>
    </location>
</feature>
<organism evidence="4 5">
    <name type="scientific">Vanilla planifolia</name>
    <name type="common">Vanilla</name>
    <dbReference type="NCBI Taxonomy" id="51239"/>
    <lineage>
        <taxon>Eukaryota</taxon>
        <taxon>Viridiplantae</taxon>
        <taxon>Streptophyta</taxon>
        <taxon>Embryophyta</taxon>
        <taxon>Tracheophyta</taxon>
        <taxon>Spermatophyta</taxon>
        <taxon>Magnoliopsida</taxon>
        <taxon>Liliopsida</taxon>
        <taxon>Asparagales</taxon>
        <taxon>Orchidaceae</taxon>
        <taxon>Vanilloideae</taxon>
        <taxon>Vanilleae</taxon>
        <taxon>Vanilla</taxon>
    </lineage>
</organism>
<evidence type="ECO:0000256" key="1">
    <source>
        <dbReference type="ARBA" id="ARBA00010753"/>
    </source>
</evidence>